<evidence type="ECO:0000259" key="2">
    <source>
        <dbReference type="Pfam" id="PF07790"/>
    </source>
</evidence>
<protein>
    <submittedName>
        <fullName evidence="3">Pilin/Flagellin, FlaG/FlaF family</fullName>
    </submittedName>
</protein>
<dbReference type="InterPro" id="IPR012859">
    <property type="entry name" value="Pilin_N_archaeal"/>
</dbReference>
<keyword evidence="3" id="KW-0282">Flagellum</keyword>
<dbReference type="RefSeq" id="WP_229110026.1">
    <property type="nucleotide sequence ID" value="NZ_CP064788.1"/>
</dbReference>
<keyword evidence="1" id="KW-0812">Transmembrane</keyword>
<dbReference type="NCBIfam" id="TIGR02537">
    <property type="entry name" value="arch_flag_Nterm"/>
    <property type="match status" value="1"/>
</dbReference>
<keyword evidence="3" id="KW-0969">Cilium</keyword>
<dbReference type="Pfam" id="PF07790">
    <property type="entry name" value="Pilin_N"/>
    <property type="match status" value="1"/>
</dbReference>
<dbReference type="PANTHER" id="PTHR38138:SF1">
    <property type="entry name" value="ARCHAEAL TYPE IV PILIN N-TERMINAL DOMAIN-CONTAINING PROTEIN"/>
    <property type="match status" value="1"/>
</dbReference>
<dbReference type="KEGG" id="hds:HSR122_2480"/>
<evidence type="ECO:0000313" key="3">
    <source>
        <dbReference type="EMBL" id="QSG09856.1"/>
    </source>
</evidence>
<keyword evidence="1" id="KW-1133">Transmembrane helix</keyword>
<keyword evidence="4" id="KW-1185">Reference proteome</keyword>
<feature type="domain" description="Archaeal Type IV pilin N-terminal" evidence="2">
    <location>
        <begin position="10"/>
        <end position="87"/>
    </location>
</feature>
<dbReference type="InterPro" id="IPR013373">
    <property type="entry name" value="Flagellin/pilin_N_arc"/>
</dbReference>
<feature type="transmembrane region" description="Helical" evidence="1">
    <location>
        <begin position="14"/>
        <end position="36"/>
    </location>
</feature>
<proteinExistence type="predicted"/>
<evidence type="ECO:0000256" key="1">
    <source>
        <dbReference type="SAM" id="Phobius"/>
    </source>
</evidence>
<keyword evidence="3" id="KW-0966">Cell projection</keyword>
<dbReference type="EMBL" id="CP064788">
    <property type="protein sequence ID" value="QSG09856.1"/>
    <property type="molecule type" value="Genomic_DNA"/>
</dbReference>
<gene>
    <name evidence="3" type="ORF">HSR122_2480</name>
</gene>
<dbReference type="AlphaFoldDB" id="A0A897NHQ0"/>
<dbReference type="GeneID" id="68853078"/>
<accession>A0A897NHQ0</accession>
<evidence type="ECO:0000313" key="4">
    <source>
        <dbReference type="Proteomes" id="UP000662973"/>
    </source>
</evidence>
<name>A0A897NHQ0_9EURY</name>
<dbReference type="Proteomes" id="UP000662973">
    <property type="component" value="Chromosome"/>
</dbReference>
<reference evidence="3 4" key="1">
    <citation type="submission" date="2020-11" db="EMBL/GenBank/DDBJ databases">
        <title>Carbohydrate-dependent, anaerobic sulfur respiration: A novel catabolism in halophilic archaea.</title>
        <authorList>
            <person name="Sorokin D.Y."/>
            <person name="Messina E."/>
            <person name="Smedile F."/>
            <person name="La Cono V."/>
            <person name="Hallsworth J.E."/>
            <person name="Yakimov M.M."/>
        </authorList>
    </citation>
    <scope>NUCLEOTIDE SEQUENCE [LARGE SCALE GENOMIC DNA]</scope>
    <source>
        <strain evidence="3 4">HSR12-2</strain>
    </source>
</reference>
<keyword evidence="1" id="KW-0472">Membrane</keyword>
<organism evidence="3 4">
    <name type="scientific">Halapricum desulfuricans</name>
    <dbReference type="NCBI Taxonomy" id="2841257"/>
    <lineage>
        <taxon>Archaea</taxon>
        <taxon>Methanobacteriati</taxon>
        <taxon>Methanobacteriota</taxon>
        <taxon>Stenosarchaea group</taxon>
        <taxon>Halobacteria</taxon>
        <taxon>Halobacteriales</taxon>
        <taxon>Haloarculaceae</taxon>
        <taxon>Halapricum</taxon>
    </lineage>
</organism>
<dbReference type="PANTHER" id="PTHR38138">
    <property type="entry name" value="VNG6441H"/>
    <property type="match status" value="1"/>
</dbReference>
<sequence length="157" mass="16311">MHEFRTDDTAVSPVIGVILMVAITVLLASTAAVFFLQFGDETGTSTPPTAAFETDYSDGSSDTVTFTHESGDSLDTSKLTIVVNGANVSDANERHKVSTIVTQSELSAGSVIEVSNSTLPVGSSVNVDFSEATIKLTWEGSAATSSTTLAEWTGPDA</sequence>